<evidence type="ECO:0000313" key="2">
    <source>
        <dbReference type="Proteomes" id="UP000192872"/>
    </source>
</evidence>
<name>A0A1W9HYK5_9HYPH</name>
<dbReference type="Proteomes" id="UP000192872">
    <property type="component" value="Unassembled WGS sequence"/>
</dbReference>
<accession>A0A1W9HYK5</accession>
<dbReference type="SUPFAM" id="SSF52540">
    <property type="entry name" value="P-loop containing nucleoside triphosphate hydrolases"/>
    <property type="match status" value="1"/>
</dbReference>
<comment type="caution">
    <text evidence="1">The sequence shown here is derived from an EMBL/GenBank/DDBJ whole genome shotgun (WGS) entry which is preliminary data.</text>
</comment>
<dbReference type="EMBL" id="LWDL01000013">
    <property type="protein sequence ID" value="OQW52331.1"/>
    <property type="molecule type" value="Genomic_DNA"/>
</dbReference>
<evidence type="ECO:0000313" key="1">
    <source>
        <dbReference type="EMBL" id="OQW52331.1"/>
    </source>
</evidence>
<reference evidence="1 2" key="1">
    <citation type="journal article" date="2017" name="Water Res.">
        <title>Comammox in drinking water systems.</title>
        <authorList>
            <person name="Wang Y."/>
            <person name="Ma L."/>
            <person name="Mao Y."/>
            <person name="Jiang X."/>
            <person name="Xia Y."/>
            <person name="Yu K."/>
            <person name="Li B."/>
            <person name="Zhang T."/>
        </authorList>
    </citation>
    <scope>NUCLEOTIDE SEQUENCE [LARGE SCALE GENOMIC DNA]</scope>
    <source>
        <strain evidence="1">SG_bin8</strain>
    </source>
</reference>
<dbReference type="InterPro" id="IPR027417">
    <property type="entry name" value="P-loop_NTPase"/>
</dbReference>
<dbReference type="Gene3D" id="3.40.50.300">
    <property type="entry name" value="P-loop containing nucleotide triphosphate hydrolases"/>
    <property type="match status" value="1"/>
</dbReference>
<sequence length="258" mass="27581">MTLMPRPLPHADPDARPQFTLAGEAVHEFYAGTGIRSMAMTGGVLALMHLAKRGPKLWVRHAALDREHGAPYAAGLAEFGVDPAQVILVRTPDVTGALQAGLEGARCHGLGAVMIELWGEAKAYDLTASRRLVLAAKASGIGVFITRMAATPHASAAETRWLIHPAPSRALAARAPGHPLFDLTLLRTRHGREGLRYLVEWDRDVRDLVIHSVVTIADSLIDDRTGIDGTAPLSRAVAALPVNRPGMPGIEPAAQRHS</sequence>
<gene>
    <name evidence="1" type="ORF">A4S15_08110</name>
</gene>
<protein>
    <submittedName>
        <fullName evidence="1">Uncharacterized protein</fullName>
    </submittedName>
</protein>
<organism evidence="1 2">
    <name type="scientific">Candidatus Raskinella chloraquaticus</name>
    <dbReference type="NCBI Taxonomy" id="1951219"/>
    <lineage>
        <taxon>Bacteria</taxon>
        <taxon>Pseudomonadati</taxon>
        <taxon>Pseudomonadota</taxon>
        <taxon>Alphaproteobacteria</taxon>
        <taxon>Hyphomicrobiales</taxon>
        <taxon>Phreatobacteraceae</taxon>
        <taxon>Candidatus Raskinella</taxon>
    </lineage>
</organism>
<dbReference type="STRING" id="1827387.A4S15_08110"/>
<dbReference type="AlphaFoldDB" id="A0A1W9HYK5"/>
<proteinExistence type="predicted"/>